<proteinExistence type="predicted"/>
<dbReference type="EMBL" id="PVNL01000004">
    <property type="protein sequence ID" value="PRQ09992.1"/>
    <property type="molecule type" value="Genomic_DNA"/>
</dbReference>
<accession>A0A2S9YY43</accession>
<evidence type="ECO:0000313" key="3">
    <source>
        <dbReference type="Proteomes" id="UP000238823"/>
    </source>
</evidence>
<keyword evidence="1" id="KW-0812">Transmembrane</keyword>
<dbReference type="RefSeq" id="WP_106087304.1">
    <property type="nucleotide sequence ID" value="NZ_PVNL01000004.1"/>
</dbReference>
<reference evidence="2 3" key="1">
    <citation type="submission" date="2018-03" db="EMBL/GenBank/DDBJ databases">
        <title>Draft Genome Sequences of the Obligatory Marine Myxobacteria Enhygromyxa salina SWB007.</title>
        <authorList>
            <person name="Poehlein A."/>
            <person name="Moghaddam J.A."/>
            <person name="Harms H."/>
            <person name="Alanjari M."/>
            <person name="Koenig G.M."/>
            <person name="Daniel R."/>
            <person name="Schaeberle T.F."/>
        </authorList>
    </citation>
    <scope>NUCLEOTIDE SEQUENCE [LARGE SCALE GENOMIC DNA]</scope>
    <source>
        <strain evidence="2 3">SWB007</strain>
    </source>
</reference>
<sequence length="150" mass="16217">MDQACRACGSPSGGTYVCHYCGAATQLMSDPAEERMALDELHGRLSTGGESEKILQNAFVPTNTEVLIEAGLRLLPVLEKGVAEDGAAGRMRAIIIKLELTGHDPTATKAAAQLRQALEDYRRSDRVMGYWVMGLFFAALAGIGYWIWGP</sequence>
<keyword evidence="1" id="KW-0472">Membrane</keyword>
<evidence type="ECO:0000256" key="1">
    <source>
        <dbReference type="SAM" id="Phobius"/>
    </source>
</evidence>
<organism evidence="2 3">
    <name type="scientific">Enhygromyxa salina</name>
    <dbReference type="NCBI Taxonomy" id="215803"/>
    <lineage>
        <taxon>Bacteria</taxon>
        <taxon>Pseudomonadati</taxon>
        <taxon>Myxococcota</taxon>
        <taxon>Polyangia</taxon>
        <taxon>Nannocystales</taxon>
        <taxon>Nannocystaceae</taxon>
        <taxon>Enhygromyxa</taxon>
    </lineage>
</organism>
<keyword evidence="1" id="KW-1133">Transmembrane helix</keyword>
<dbReference type="Proteomes" id="UP000238823">
    <property type="component" value="Unassembled WGS sequence"/>
</dbReference>
<feature type="transmembrane region" description="Helical" evidence="1">
    <location>
        <begin position="128"/>
        <end position="148"/>
    </location>
</feature>
<name>A0A2S9YY43_9BACT</name>
<comment type="caution">
    <text evidence="2">The sequence shown here is derived from an EMBL/GenBank/DDBJ whole genome shotgun (WGS) entry which is preliminary data.</text>
</comment>
<dbReference type="AlphaFoldDB" id="A0A2S9YY43"/>
<protein>
    <submittedName>
        <fullName evidence="2">Uncharacterized protein</fullName>
    </submittedName>
</protein>
<gene>
    <name evidence="2" type="ORF">ENSA7_01980</name>
</gene>
<evidence type="ECO:0000313" key="2">
    <source>
        <dbReference type="EMBL" id="PRQ09992.1"/>
    </source>
</evidence>